<dbReference type="PIRSF" id="PIRSF005572">
    <property type="entry name" value="NifS"/>
    <property type="match status" value="1"/>
</dbReference>
<evidence type="ECO:0000256" key="4">
    <source>
        <dbReference type="ARBA" id="ARBA00022723"/>
    </source>
</evidence>
<dbReference type="GO" id="GO:0051536">
    <property type="term" value="F:iron-sulfur cluster binding"/>
    <property type="evidence" value="ECO:0007669"/>
    <property type="project" value="UniProtKB-KW"/>
</dbReference>
<evidence type="ECO:0000256" key="3">
    <source>
        <dbReference type="ARBA" id="ARBA00022679"/>
    </source>
</evidence>
<evidence type="ECO:0000256" key="2">
    <source>
        <dbReference type="ARBA" id="ARBA00006490"/>
    </source>
</evidence>
<protein>
    <submittedName>
        <fullName evidence="9">Unannotated protein</fullName>
    </submittedName>
</protein>
<comment type="similarity">
    <text evidence="2">Belongs to the class-V pyridoxal-phosphate-dependent aminotransferase family. NifS/IscS subfamily.</text>
</comment>
<dbReference type="SUPFAM" id="SSF53383">
    <property type="entry name" value="PLP-dependent transferases"/>
    <property type="match status" value="1"/>
</dbReference>
<dbReference type="Gene3D" id="1.10.260.50">
    <property type="match status" value="1"/>
</dbReference>
<dbReference type="PANTHER" id="PTHR11601:SF34">
    <property type="entry name" value="CYSTEINE DESULFURASE"/>
    <property type="match status" value="1"/>
</dbReference>
<dbReference type="GO" id="GO:0016782">
    <property type="term" value="F:transferase activity, transferring sulphur-containing groups"/>
    <property type="evidence" value="ECO:0007669"/>
    <property type="project" value="UniProtKB-ARBA"/>
</dbReference>
<dbReference type="Gene3D" id="3.40.640.10">
    <property type="entry name" value="Type I PLP-dependent aspartate aminotransferase-like (Major domain)"/>
    <property type="match status" value="1"/>
</dbReference>
<dbReference type="InterPro" id="IPR015422">
    <property type="entry name" value="PyrdxlP-dep_Trfase_small"/>
</dbReference>
<gene>
    <name evidence="9" type="ORF">UFOPK2132_00081</name>
</gene>
<accession>A0A6J6IWF5</accession>
<reference evidence="9" key="1">
    <citation type="submission" date="2020-05" db="EMBL/GenBank/DDBJ databases">
        <authorList>
            <person name="Chiriac C."/>
            <person name="Salcher M."/>
            <person name="Ghai R."/>
            <person name="Kavagutti S V."/>
        </authorList>
    </citation>
    <scope>NUCLEOTIDE SEQUENCE</scope>
</reference>
<dbReference type="Pfam" id="PF00266">
    <property type="entry name" value="Aminotran_5"/>
    <property type="match status" value="1"/>
</dbReference>
<dbReference type="InterPro" id="IPR015421">
    <property type="entry name" value="PyrdxlP-dep_Trfase_major"/>
</dbReference>
<evidence type="ECO:0000259" key="8">
    <source>
        <dbReference type="Pfam" id="PF00266"/>
    </source>
</evidence>
<dbReference type="EMBL" id="CAEZVU010000006">
    <property type="protein sequence ID" value="CAB4628603.1"/>
    <property type="molecule type" value="Genomic_DNA"/>
</dbReference>
<evidence type="ECO:0000256" key="5">
    <source>
        <dbReference type="ARBA" id="ARBA00022898"/>
    </source>
</evidence>
<evidence type="ECO:0000256" key="7">
    <source>
        <dbReference type="ARBA" id="ARBA00023014"/>
    </source>
</evidence>
<feature type="domain" description="Aminotransferase class V" evidence="8">
    <location>
        <begin position="3"/>
        <end position="371"/>
    </location>
</feature>
<keyword evidence="4" id="KW-0479">Metal-binding</keyword>
<sequence>MPVYLDHAATSPIRASVLELYIATLSEIGNPASVHSFGQHSRQILEQAREEIAKAINCDRNEVIFTSGGTESDNLAIKGIYWDVNSKDPSKNVIISAAAEHHAVLDAINWLVDSQNAELYLIPSDDQGVLDIAALERYLEQNASRVALISVMWANNEIGVIHPISEITKIAKVYSIPVHSDAIAALGHIPVDFAESGLAAMTITGHKLGGPVGSGALILRRDQKLTPVNHGGGQERNLRSGTPDASSAAALALTITEAVSEQEDLAQKHQIMTQRLIAGVKQIASDVIVSAENAQRLPNNVHFRFPGCLGDSLLFLLDSDGVSISTGSACTAGVSGPSHVVLSLGASNDEAMGTLRITLGHSTKDQDIDAFLEAFPKAHQGAKKAGLTRR</sequence>
<keyword evidence="7" id="KW-0411">Iron-sulfur</keyword>
<evidence type="ECO:0000313" key="9">
    <source>
        <dbReference type="EMBL" id="CAB4628603.1"/>
    </source>
</evidence>
<keyword evidence="5" id="KW-0663">Pyridoxal phosphate</keyword>
<dbReference type="GO" id="GO:0046872">
    <property type="term" value="F:metal ion binding"/>
    <property type="evidence" value="ECO:0007669"/>
    <property type="project" value="UniProtKB-KW"/>
</dbReference>
<dbReference type="AlphaFoldDB" id="A0A6J6IWF5"/>
<comment type="cofactor">
    <cofactor evidence="1">
        <name>pyridoxal 5'-phosphate</name>
        <dbReference type="ChEBI" id="CHEBI:597326"/>
    </cofactor>
</comment>
<dbReference type="PANTHER" id="PTHR11601">
    <property type="entry name" value="CYSTEINE DESULFURYLASE FAMILY MEMBER"/>
    <property type="match status" value="1"/>
</dbReference>
<name>A0A6J6IWF5_9ZZZZ</name>
<keyword evidence="6" id="KW-0408">Iron</keyword>
<dbReference type="InterPro" id="IPR015424">
    <property type="entry name" value="PyrdxlP-dep_Trfase"/>
</dbReference>
<evidence type="ECO:0000256" key="6">
    <source>
        <dbReference type="ARBA" id="ARBA00023004"/>
    </source>
</evidence>
<dbReference type="InterPro" id="IPR000192">
    <property type="entry name" value="Aminotrans_V_dom"/>
</dbReference>
<keyword evidence="3" id="KW-0808">Transferase</keyword>
<dbReference type="InterPro" id="IPR016454">
    <property type="entry name" value="Cysteine_dSase"/>
</dbReference>
<proteinExistence type="inferred from homology"/>
<dbReference type="Gene3D" id="3.90.1150.10">
    <property type="entry name" value="Aspartate Aminotransferase, domain 1"/>
    <property type="match status" value="1"/>
</dbReference>
<evidence type="ECO:0000256" key="1">
    <source>
        <dbReference type="ARBA" id="ARBA00001933"/>
    </source>
</evidence>
<organism evidence="9">
    <name type="scientific">freshwater metagenome</name>
    <dbReference type="NCBI Taxonomy" id="449393"/>
    <lineage>
        <taxon>unclassified sequences</taxon>
        <taxon>metagenomes</taxon>
        <taxon>ecological metagenomes</taxon>
    </lineage>
</organism>
<dbReference type="FunFam" id="3.40.640.10:FF:000084">
    <property type="entry name" value="IscS-like cysteine desulfurase"/>
    <property type="match status" value="1"/>
</dbReference>